<name>A0A3N2QYT8_9RHOB</name>
<dbReference type="AlphaFoldDB" id="A0A3N2QYT8"/>
<evidence type="ECO:0000259" key="2">
    <source>
        <dbReference type="Pfam" id="PF18557"/>
    </source>
</evidence>
<accession>A0A3N2QYT8</accession>
<comment type="caution">
    <text evidence="3">The sequence shown here is derived from an EMBL/GenBank/DDBJ whole genome shotgun (WGS) entry which is preliminary data.</text>
</comment>
<feature type="compositionally biased region" description="Low complexity" evidence="1">
    <location>
        <begin position="47"/>
        <end position="58"/>
    </location>
</feature>
<dbReference type="Pfam" id="PF18557">
    <property type="entry name" value="NepR"/>
    <property type="match status" value="1"/>
</dbReference>
<dbReference type="EMBL" id="RDRB01000006">
    <property type="protein sequence ID" value="ROU00303.1"/>
    <property type="molecule type" value="Genomic_DNA"/>
</dbReference>
<protein>
    <recommendedName>
        <fullName evidence="2">Anti-sigma factor NepR domain-containing protein</fullName>
    </recommendedName>
</protein>
<feature type="domain" description="Anti-sigma factor NepR" evidence="2">
    <location>
        <begin position="13"/>
        <end position="45"/>
    </location>
</feature>
<organism evidence="3 4">
    <name type="scientific">Histidinibacterium lentulum</name>
    <dbReference type="NCBI Taxonomy" id="2480588"/>
    <lineage>
        <taxon>Bacteria</taxon>
        <taxon>Pseudomonadati</taxon>
        <taxon>Pseudomonadota</taxon>
        <taxon>Alphaproteobacteria</taxon>
        <taxon>Rhodobacterales</taxon>
        <taxon>Paracoccaceae</taxon>
        <taxon>Histidinibacterium</taxon>
    </lineage>
</organism>
<sequence length="66" mass="7189">MGKDMPKGHRAGDIDAHLRRAFKEIESDPLPERLLGLLEELRRREANGSAAAGVEAAAPEQDPDRG</sequence>
<evidence type="ECO:0000313" key="4">
    <source>
        <dbReference type="Proteomes" id="UP000268016"/>
    </source>
</evidence>
<feature type="region of interest" description="Disordered" evidence="1">
    <location>
        <begin position="45"/>
        <end position="66"/>
    </location>
</feature>
<dbReference type="Proteomes" id="UP000268016">
    <property type="component" value="Unassembled WGS sequence"/>
</dbReference>
<keyword evidence="4" id="KW-1185">Reference proteome</keyword>
<gene>
    <name evidence="3" type="ORF">EAT49_13730</name>
</gene>
<proteinExistence type="predicted"/>
<reference evidence="3 4" key="1">
    <citation type="submission" date="2018-10" db="EMBL/GenBank/DDBJ databases">
        <title>Histidinibacterium lentulum gen. nov., sp. nov., a marine bacterium from the culture broth of Picochlorum sp. 122.</title>
        <authorList>
            <person name="Wang G."/>
        </authorList>
    </citation>
    <scope>NUCLEOTIDE SEQUENCE [LARGE SCALE GENOMIC DNA]</scope>
    <source>
        <strain evidence="3 4">B17</strain>
    </source>
</reference>
<dbReference type="InterPro" id="IPR041649">
    <property type="entry name" value="NepR"/>
</dbReference>
<evidence type="ECO:0000256" key="1">
    <source>
        <dbReference type="SAM" id="MobiDB-lite"/>
    </source>
</evidence>
<evidence type="ECO:0000313" key="3">
    <source>
        <dbReference type="EMBL" id="ROU00303.1"/>
    </source>
</evidence>